<dbReference type="AlphaFoldDB" id="C7R4X4"/>
<keyword evidence="2" id="KW-0472">Membrane</keyword>
<dbReference type="EMBL" id="CP001706">
    <property type="protein sequence ID" value="ACV09144.1"/>
    <property type="molecule type" value="Genomic_DNA"/>
</dbReference>
<dbReference type="KEGG" id="jde:Jden_1495"/>
<accession>C7R4X4</accession>
<dbReference type="Proteomes" id="UP000000628">
    <property type="component" value="Chromosome"/>
</dbReference>
<keyword evidence="2" id="KW-0812">Transmembrane</keyword>
<gene>
    <name evidence="3" type="ordered locus">Jden_1495</name>
</gene>
<dbReference type="OrthoDB" id="9981543at2"/>
<dbReference type="RefSeq" id="WP_015771772.1">
    <property type="nucleotide sequence ID" value="NC_013174.1"/>
</dbReference>
<evidence type="ECO:0000256" key="1">
    <source>
        <dbReference type="SAM" id="MobiDB-lite"/>
    </source>
</evidence>
<dbReference type="HOGENOM" id="CLU_2246347_0_0_11"/>
<organism evidence="3 4">
    <name type="scientific">Jonesia denitrificans (strain ATCC 14870 / DSM 20603 / BCRC 15368 / CIP 55.134 / JCM 11481 / NBRC 15587 / NCTC 10816 / Prevot 55134)</name>
    <name type="common">Listeria denitrificans</name>
    <dbReference type="NCBI Taxonomy" id="471856"/>
    <lineage>
        <taxon>Bacteria</taxon>
        <taxon>Bacillati</taxon>
        <taxon>Actinomycetota</taxon>
        <taxon>Actinomycetes</taxon>
        <taxon>Micrococcales</taxon>
        <taxon>Jonesiaceae</taxon>
        <taxon>Jonesia</taxon>
    </lineage>
</organism>
<keyword evidence="4" id="KW-1185">Reference proteome</keyword>
<evidence type="ECO:0000256" key="2">
    <source>
        <dbReference type="SAM" id="Phobius"/>
    </source>
</evidence>
<keyword evidence="2" id="KW-1133">Transmembrane helix</keyword>
<proteinExistence type="predicted"/>
<reference evidence="3 4" key="1">
    <citation type="journal article" date="2009" name="Stand. Genomic Sci.">
        <title>Complete genome sequence of Jonesia denitrificans type strain (Prevot 55134).</title>
        <authorList>
            <person name="Pukall R."/>
            <person name="Gehrich-Schroter G."/>
            <person name="Lapidus A."/>
            <person name="Nolan M."/>
            <person name="Glavina Del Rio T."/>
            <person name="Lucas S."/>
            <person name="Chen F."/>
            <person name="Tice H."/>
            <person name="Pitluck S."/>
            <person name="Cheng J.F."/>
            <person name="Copeland A."/>
            <person name="Saunders E."/>
            <person name="Brettin T."/>
            <person name="Detter J.C."/>
            <person name="Bruce D."/>
            <person name="Goodwin L."/>
            <person name="Pati A."/>
            <person name="Ivanova N."/>
            <person name="Mavromatis K."/>
            <person name="Ovchinnikova G."/>
            <person name="Chen A."/>
            <person name="Palaniappan K."/>
            <person name="Land M."/>
            <person name="Hauser L."/>
            <person name="Chang Y.J."/>
            <person name="Jeffries C.D."/>
            <person name="Chain P."/>
            <person name="Goker M."/>
            <person name="Bristow J."/>
            <person name="Eisen J.A."/>
            <person name="Markowitz V."/>
            <person name="Hugenholtz P."/>
            <person name="Kyrpides N.C."/>
            <person name="Klenk H.P."/>
            <person name="Han C."/>
        </authorList>
    </citation>
    <scope>NUCLEOTIDE SEQUENCE [LARGE SCALE GENOMIC DNA]</scope>
    <source>
        <strain evidence="4">ATCC 14870 / DSM 20603 / BCRC 15368 / CIP 55.134 / JCM 11481 / NBRC 15587 / NCTC 10816 / Prevot 55134</strain>
    </source>
</reference>
<feature type="region of interest" description="Disordered" evidence="1">
    <location>
        <begin position="1"/>
        <end position="32"/>
    </location>
</feature>
<feature type="transmembrane region" description="Helical" evidence="2">
    <location>
        <begin position="68"/>
        <end position="95"/>
    </location>
</feature>
<evidence type="ECO:0000313" key="3">
    <source>
        <dbReference type="EMBL" id="ACV09144.1"/>
    </source>
</evidence>
<sequence>MSTPHQFSDHPETTGTGQAPHGPATGQFPQTEEHALQVHQNEILRQGFSELITLERTRNRRLAKIASFLLPWTIIGWAIIISTVVGVILSIVGVLQVNEWMNGA</sequence>
<protein>
    <submittedName>
        <fullName evidence="3">Uncharacterized protein</fullName>
    </submittedName>
</protein>
<name>C7R4X4_JONDD</name>
<evidence type="ECO:0000313" key="4">
    <source>
        <dbReference type="Proteomes" id="UP000000628"/>
    </source>
</evidence>